<organism evidence="1 2">
    <name type="scientific">Amedibacillus dolichus</name>
    <dbReference type="NCBI Taxonomy" id="31971"/>
    <lineage>
        <taxon>Bacteria</taxon>
        <taxon>Bacillati</taxon>
        <taxon>Bacillota</taxon>
        <taxon>Erysipelotrichia</taxon>
        <taxon>Erysipelotrichales</taxon>
        <taxon>Erysipelotrichaceae</taxon>
        <taxon>Amedibacillus</taxon>
    </lineage>
</organism>
<name>A0ABT7U966_9FIRM</name>
<reference evidence="1" key="2">
    <citation type="submission" date="2023-06" db="EMBL/GenBank/DDBJ databases">
        <authorList>
            <person name="Zeman M."/>
            <person name="Kubasova T."/>
            <person name="Jahodarova E."/>
            <person name="Nykrynova M."/>
            <person name="Rychlik I."/>
        </authorList>
    </citation>
    <scope>NUCLEOTIDE SEQUENCE</scope>
    <source>
        <strain evidence="1">ET39</strain>
    </source>
</reference>
<dbReference type="RefSeq" id="WP_289606616.1">
    <property type="nucleotide sequence ID" value="NZ_JAUDCG010000002.1"/>
</dbReference>
<sequence>MQTLRAMERQMDGYRKQCYERSAVSGGFVQQIRDEQLHNRIEEALFRCSLENEVLVRKVYLEGRPLVGLSRKEQRKRKKAGLRQFFDCFCL</sequence>
<protein>
    <submittedName>
        <fullName evidence="1">Uncharacterized protein</fullName>
    </submittedName>
</protein>
<evidence type="ECO:0000313" key="2">
    <source>
        <dbReference type="Proteomes" id="UP001529340"/>
    </source>
</evidence>
<keyword evidence="2" id="KW-1185">Reference proteome</keyword>
<reference evidence="1" key="1">
    <citation type="submission" date="2023-06" db="EMBL/GenBank/DDBJ databases">
        <title>Identification and characterization of horizontal gene transfer across gut microbiota members of farm animals based on homology search.</title>
        <authorList>
            <person name="Schwarzerova J."/>
            <person name="Nykrynova M."/>
            <person name="Jureckova K."/>
            <person name="Cejkova D."/>
            <person name="Rychlik I."/>
        </authorList>
    </citation>
    <scope>NUCLEOTIDE SEQUENCE</scope>
    <source>
        <strain evidence="1">ET39</strain>
    </source>
</reference>
<comment type="caution">
    <text evidence="1">The sequence shown here is derived from an EMBL/GenBank/DDBJ whole genome shotgun (WGS) entry which is preliminary data.</text>
</comment>
<accession>A0ABT7U966</accession>
<dbReference type="EMBL" id="JAUDCG010000002">
    <property type="protein sequence ID" value="MDM8156144.1"/>
    <property type="molecule type" value="Genomic_DNA"/>
</dbReference>
<proteinExistence type="predicted"/>
<gene>
    <name evidence="1" type="ORF">QUV96_00660</name>
</gene>
<dbReference type="Proteomes" id="UP001529340">
    <property type="component" value="Unassembled WGS sequence"/>
</dbReference>
<evidence type="ECO:0000313" key="1">
    <source>
        <dbReference type="EMBL" id="MDM8156144.1"/>
    </source>
</evidence>